<protein>
    <recommendedName>
        <fullName evidence="3">Core-binding (CB) domain-containing protein</fullName>
    </recommendedName>
</protein>
<organism evidence="1 2">
    <name type="scientific">Pocillopora meandrina</name>
    <dbReference type="NCBI Taxonomy" id="46732"/>
    <lineage>
        <taxon>Eukaryota</taxon>
        <taxon>Metazoa</taxon>
        <taxon>Cnidaria</taxon>
        <taxon>Anthozoa</taxon>
        <taxon>Hexacorallia</taxon>
        <taxon>Scleractinia</taxon>
        <taxon>Astrocoeniina</taxon>
        <taxon>Pocilloporidae</taxon>
        <taxon>Pocillopora</taxon>
    </lineage>
</organism>
<dbReference type="EMBL" id="CALNXJ010000009">
    <property type="protein sequence ID" value="CAH3104950.1"/>
    <property type="molecule type" value="Genomic_DNA"/>
</dbReference>
<dbReference type="AlphaFoldDB" id="A0AAU9W5U8"/>
<evidence type="ECO:0008006" key="3">
    <source>
        <dbReference type="Google" id="ProtNLM"/>
    </source>
</evidence>
<proteinExistence type="predicted"/>
<sequence>MRMWRDWGQPILEQNKMKPGTVKAYLSSAGKFLKFIINKVADETRDFPSIDERSLRLANNVLNRLPDRRTAISRKFSHKKWEKVLEVSRRLPPASTINDLMSTDPAKEAITILNKSSTGHLVSSREFISVRDFLI</sequence>
<gene>
    <name evidence="1" type="ORF">PMEA_00034961</name>
</gene>
<evidence type="ECO:0000313" key="1">
    <source>
        <dbReference type="EMBL" id="CAH3104950.1"/>
    </source>
</evidence>
<accession>A0AAU9W5U8</accession>
<feature type="non-terminal residue" evidence="1">
    <location>
        <position position="135"/>
    </location>
</feature>
<dbReference type="Proteomes" id="UP001159428">
    <property type="component" value="Unassembled WGS sequence"/>
</dbReference>
<keyword evidence="2" id="KW-1185">Reference proteome</keyword>
<evidence type="ECO:0000313" key="2">
    <source>
        <dbReference type="Proteomes" id="UP001159428"/>
    </source>
</evidence>
<reference evidence="1 2" key="1">
    <citation type="submission" date="2022-05" db="EMBL/GenBank/DDBJ databases">
        <authorList>
            <consortium name="Genoscope - CEA"/>
            <person name="William W."/>
        </authorList>
    </citation>
    <scope>NUCLEOTIDE SEQUENCE [LARGE SCALE GENOMIC DNA]</scope>
</reference>
<comment type="caution">
    <text evidence="1">The sequence shown here is derived from an EMBL/GenBank/DDBJ whole genome shotgun (WGS) entry which is preliminary data.</text>
</comment>
<name>A0AAU9W5U8_9CNID</name>